<dbReference type="PROSITE" id="PS00502">
    <property type="entry name" value="POLYGALACTURONASE"/>
    <property type="match status" value="1"/>
</dbReference>
<dbReference type="SUPFAM" id="SSF51126">
    <property type="entry name" value="Pectin lyase-like"/>
    <property type="match status" value="1"/>
</dbReference>
<dbReference type="AlphaFoldDB" id="A0A9X2I5T4"/>
<dbReference type="InterPro" id="IPR011050">
    <property type="entry name" value="Pectin_lyase_fold/virulence"/>
</dbReference>
<dbReference type="PANTHER" id="PTHR31339:SF9">
    <property type="entry name" value="PLASMIN AND FIBRONECTIN-BINDING PROTEIN A"/>
    <property type="match status" value="1"/>
</dbReference>
<dbReference type="SMART" id="SM00710">
    <property type="entry name" value="PbH1"/>
    <property type="match status" value="6"/>
</dbReference>
<keyword evidence="6" id="KW-1185">Reference proteome</keyword>
<keyword evidence="2 4" id="KW-0378">Hydrolase</keyword>
<comment type="similarity">
    <text evidence="1 4">Belongs to the glycosyl hydrolase 28 family.</text>
</comment>
<sequence>MSTTINELDIALPQIPNRQFFITDFGAVGDGTFDNTEAIANTINACKNAGGGKVIIPPGVWLTGPIQFINHLNLHIEAGAILLFTKDFNSYPLILSSFEGEETIRCQSPIDGEYLHDIAITGKGVIDGSGGAWRPVKKFKMTEIQWRKLLESGGIVDEEGEIWWPTEQALEGVSVIQDLRNSGSKSVEDYEPIRDFLRPNLVSLRNCQTILIDGPTFQNSPAWCVHPWVCKHITIKNVTVRNPWYSQNGDGLDVESCQFGLVENCVFDVGDDAICIKSGKDEAGRELGKRCEDIIIRGCQVYSGHGGFVIGSEMSGGVKNITVSDCSFFGTDVGLRFKSKRGRGGIVENISIENIRMTDISGEAIVFHMYYELAGDEESLKEKEVSIETPIFRNIEMKNIICMGSKHAIVLKGLPELPLANITFEDITITSKYGMTSSECEGIQLTNVSLDVEKGPLLTLTNSINVDLINLQSKSHEETYVEVSGEKTKNVKCVFGLPNAKDLVQVGEEVDENQVIV</sequence>
<dbReference type="InterPro" id="IPR000743">
    <property type="entry name" value="Glyco_hydro_28"/>
</dbReference>
<dbReference type="Pfam" id="PF00295">
    <property type="entry name" value="Glyco_hydro_28"/>
    <property type="match status" value="1"/>
</dbReference>
<dbReference type="GO" id="GO:0004650">
    <property type="term" value="F:polygalacturonase activity"/>
    <property type="evidence" value="ECO:0007669"/>
    <property type="project" value="InterPro"/>
</dbReference>
<protein>
    <submittedName>
        <fullName evidence="5">Glycoside hydrolase family 28 protein</fullName>
    </submittedName>
</protein>
<dbReference type="InterPro" id="IPR012334">
    <property type="entry name" value="Pectin_lyas_fold"/>
</dbReference>
<reference evidence="5" key="1">
    <citation type="submission" date="2022-02" db="EMBL/GenBank/DDBJ databases">
        <title>Halalkalibacter sp. nov. isolated from Lonar Lake, India.</title>
        <authorList>
            <person name="Joshi A."/>
            <person name="Thite S."/>
            <person name="Lodha T."/>
        </authorList>
    </citation>
    <scope>NUCLEOTIDE SEQUENCE</scope>
    <source>
        <strain evidence="5">MEB205</strain>
    </source>
</reference>
<evidence type="ECO:0000313" key="6">
    <source>
        <dbReference type="Proteomes" id="UP001139150"/>
    </source>
</evidence>
<evidence type="ECO:0000256" key="2">
    <source>
        <dbReference type="ARBA" id="ARBA00022801"/>
    </source>
</evidence>
<dbReference type="InterPro" id="IPR051801">
    <property type="entry name" value="GH28_Enzymes"/>
</dbReference>
<evidence type="ECO:0000256" key="3">
    <source>
        <dbReference type="ARBA" id="ARBA00023295"/>
    </source>
</evidence>
<dbReference type="RefSeq" id="WP_250097127.1">
    <property type="nucleotide sequence ID" value="NZ_JAKRYL010000014.1"/>
</dbReference>
<name>A0A9X2I5T4_9BACI</name>
<evidence type="ECO:0000256" key="4">
    <source>
        <dbReference type="RuleBase" id="RU361169"/>
    </source>
</evidence>
<evidence type="ECO:0000313" key="5">
    <source>
        <dbReference type="EMBL" id="MCL7748238.1"/>
    </source>
</evidence>
<dbReference type="PANTHER" id="PTHR31339">
    <property type="entry name" value="PECTIN LYASE-RELATED"/>
    <property type="match status" value="1"/>
</dbReference>
<dbReference type="EMBL" id="JAKRYL010000014">
    <property type="protein sequence ID" value="MCL7748238.1"/>
    <property type="molecule type" value="Genomic_DNA"/>
</dbReference>
<organism evidence="5 6">
    <name type="scientific">Halalkalibacter alkaliphilus</name>
    <dbReference type="NCBI Taxonomy" id="2917993"/>
    <lineage>
        <taxon>Bacteria</taxon>
        <taxon>Bacillati</taxon>
        <taxon>Bacillota</taxon>
        <taxon>Bacilli</taxon>
        <taxon>Bacillales</taxon>
        <taxon>Bacillaceae</taxon>
        <taxon>Halalkalibacter</taxon>
    </lineage>
</organism>
<comment type="caution">
    <text evidence="5">The sequence shown here is derived from an EMBL/GenBank/DDBJ whole genome shotgun (WGS) entry which is preliminary data.</text>
</comment>
<dbReference type="Gene3D" id="2.160.20.10">
    <property type="entry name" value="Single-stranded right-handed beta-helix, Pectin lyase-like"/>
    <property type="match status" value="1"/>
</dbReference>
<dbReference type="GO" id="GO:0005975">
    <property type="term" value="P:carbohydrate metabolic process"/>
    <property type="evidence" value="ECO:0007669"/>
    <property type="project" value="InterPro"/>
</dbReference>
<gene>
    <name evidence="5" type="ORF">MF646_14000</name>
</gene>
<dbReference type="Proteomes" id="UP001139150">
    <property type="component" value="Unassembled WGS sequence"/>
</dbReference>
<accession>A0A9X2I5T4</accession>
<evidence type="ECO:0000256" key="1">
    <source>
        <dbReference type="ARBA" id="ARBA00008834"/>
    </source>
</evidence>
<proteinExistence type="inferred from homology"/>
<dbReference type="InterPro" id="IPR006626">
    <property type="entry name" value="PbH1"/>
</dbReference>
<keyword evidence="3 4" id="KW-0326">Glycosidase</keyword>